<sequence length="254" mass="28439">MVSPRIISVLAAAIAATPVFGSAIPALEKRQRAPGASITYYKDEHFQGDKQFFDRDRKDMQCYNLPSDWQNQISSYTNHNEQDWCCKWWRDLDCPFDKPFLRTQTADKLGGTEWDDSIKSYRCQANAEDFCDPDDFSGELAVAPANTELDTRSNSNGGYGSVTFCKGPKFEGECASFDNKNLGDKALPLGHCGENDDETTCCSWFSELDCGGNRFQATLATNITTTAFHDHIQSITCWDITDSERCIPDNEPAK</sequence>
<protein>
    <submittedName>
        <fullName evidence="2">Uncharacterized protein</fullName>
    </submittedName>
</protein>
<evidence type="ECO:0000313" key="3">
    <source>
        <dbReference type="Proteomes" id="UP001172159"/>
    </source>
</evidence>
<dbReference type="SUPFAM" id="SSF49695">
    <property type="entry name" value="gamma-Crystallin-like"/>
    <property type="match status" value="1"/>
</dbReference>
<evidence type="ECO:0000256" key="1">
    <source>
        <dbReference type="SAM" id="SignalP"/>
    </source>
</evidence>
<evidence type="ECO:0000313" key="2">
    <source>
        <dbReference type="EMBL" id="KAK0736482.1"/>
    </source>
</evidence>
<feature type="chain" id="PRO_5041343781" evidence="1">
    <location>
        <begin position="22"/>
        <end position="254"/>
    </location>
</feature>
<name>A0AA40BLK6_9PEZI</name>
<dbReference type="EMBL" id="JAUKTV010000006">
    <property type="protein sequence ID" value="KAK0736482.1"/>
    <property type="molecule type" value="Genomic_DNA"/>
</dbReference>
<keyword evidence="1" id="KW-0732">Signal</keyword>
<proteinExistence type="predicted"/>
<reference evidence="2" key="1">
    <citation type="submission" date="2023-06" db="EMBL/GenBank/DDBJ databases">
        <title>Genome-scale phylogeny and comparative genomics of the fungal order Sordariales.</title>
        <authorList>
            <consortium name="Lawrence Berkeley National Laboratory"/>
            <person name="Hensen N."/>
            <person name="Bonometti L."/>
            <person name="Westerberg I."/>
            <person name="Brannstrom I.O."/>
            <person name="Guillou S."/>
            <person name="Cros-Aarteil S."/>
            <person name="Calhoun S."/>
            <person name="Haridas S."/>
            <person name="Kuo A."/>
            <person name="Mondo S."/>
            <person name="Pangilinan J."/>
            <person name="Riley R."/>
            <person name="Labutti K."/>
            <person name="Andreopoulos B."/>
            <person name="Lipzen A."/>
            <person name="Chen C."/>
            <person name="Yanf M."/>
            <person name="Daum C."/>
            <person name="Ng V."/>
            <person name="Clum A."/>
            <person name="Steindorff A."/>
            <person name="Ohm R."/>
            <person name="Martin F."/>
            <person name="Silar P."/>
            <person name="Natvig D."/>
            <person name="Lalanne C."/>
            <person name="Gautier V."/>
            <person name="Ament-Velasquez S.L."/>
            <person name="Kruys A."/>
            <person name="Hutchinson M.I."/>
            <person name="Powell A.J."/>
            <person name="Barry K."/>
            <person name="Miller A.N."/>
            <person name="Grigoriev I.V."/>
            <person name="Debuchy R."/>
            <person name="Gladieux P."/>
            <person name="Thoren M.H."/>
            <person name="Johannesson H."/>
        </authorList>
    </citation>
    <scope>NUCLEOTIDE SEQUENCE</scope>
    <source>
        <strain evidence="2">CBS 540.89</strain>
    </source>
</reference>
<accession>A0AA40BLK6</accession>
<keyword evidence="3" id="KW-1185">Reference proteome</keyword>
<feature type="signal peptide" evidence="1">
    <location>
        <begin position="1"/>
        <end position="21"/>
    </location>
</feature>
<dbReference type="Proteomes" id="UP001172159">
    <property type="component" value="Unassembled WGS sequence"/>
</dbReference>
<dbReference type="AlphaFoldDB" id="A0AA40BLK6"/>
<dbReference type="InterPro" id="IPR011024">
    <property type="entry name" value="G_crystallin-like"/>
</dbReference>
<gene>
    <name evidence="2" type="ORF">B0T21DRAFT_393172</name>
</gene>
<dbReference type="Gene3D" id="2.60.20.10">
    <property type="entry name" value="Crystallins"/>
    <property type="match status" value="1"/>
</dbReference>
<organism evidence="2 3">
    <name type="scientific">Apiosordaria backusii</name>
    <dbReference type="NCBI Taxonomy" id="314023"/>
    <lineage>
        <taxon>Eukaryota</taxon>
        <taxon>Fungi</taxon>
        <taxon>Dikarya</taxon>
        <taxon>Ascomycota</taxon>
        <taxon>Pezizomycotina</taxon>
        <taxon>Sordariomycetes</taxon>
        <taxon>Sordariomycetidae</taxon>
        <taxon>Sordariales</taxon>
        <taxon>Lasiosphaeriaceae</taxon>
        <taxon>Apiosordaria</taxon>
    </lineage>
</organism>
<comment type="caution">
    <text evidence="2">The sequence shown here is derived from an EMBL/GenBank/DDBJ whole genome shotgun (WGS) entry which is preliminary data.</text>
</comment>